<dbReference type="OrthoDB" id="5415741at2759"/>
<accession>A0A8H3IN38</accession>
<feature type="region of interest" description="Disordered" evidence="1">
    <location>
        <begin position="62"/>
        <end position="131"/>
    </location>
</feature>
<evidence type="ECO:0000313" key="2">
    <source>
        <dbReference type="EMBL" id="CAF9927025.1"/>
    </source>
</evidence>
<reference evidence="2" key="1">
    <citation type="submission" date="2021-03" db="EMBL/GenBank/DDBJ databases">
        <authorList>
            <person name="Tagirdzhanova G."/>
        </authorList>
    </citation>
    <scope>NUCLEOTIDE SEQUENCE</scope>
</reference>
<organism evidence="2 3">
    <name type="scientific">Alectoria fallacina</name>
    <dbReference type="NCBI Taxonomy" id="1903189"/>
    <lineage>
        <taxon>Eukaryota</taxon>
        <taxon>Fungi</taxon>
        <taxon>Dikarya</taxon>
        <taxon>Ascomycota</taxon>
        <taxon>Pezizomycotina</taxon>
        <taxon>Lecanoromycetes</taxon>
        <taxon>OSLEUM clade</taxon>
        <taxon>Lecanoromycetidae</taxon>
        <taxon>Lecanorales</taxon>
        <taxon>Lecanorineae</taxon>
        <taxon>Parmeliaceae</taxon>
        <taxon>Alectoria</taxon>
    </lineage>
</organism>
<feature type="compositionally biased region" description="Basic and acidic residues" evidence="1">
    <location>
        <begin position="85"/>
        <end position="120"/>
    </location>
</feature>
<keyword evidence="3" id="KW-1185">Reference proteome</keyword>
<gene>
    <name evidence="2" type="ORF">ALECFALPRED_003605</name>
</gene>
<evidence type="ECO:0000256" key="1">
    <source>
        <dbReference type="SAM" id="MobiDB-lite"/>
    </source>
</evidence>
<dbReference type="AlphaFoldDB" id="A0A8H3IN38"/>
<name>A0A8H3IN38_9LECA</name>
<protein>
    <submittedName>
        <fullName evidence="2">Uncharacterized protein</fullName>
    </submittedName>
</protein>
<evidence type="ECO:0000313" key="3">
    <source>
        <dbReference type="Proteomes" id="UP000664203"/>
    </source>
</evidence>
<proteinExistence type="predicted"/>
<dbReference type="EMBL" id="CAJPDR010000223">
    <property type="protein sequence ID" value="CAF9927025.1"/>
    <property type="molecule type" value="Genomic_DNA"/>
</dbReference>
<comment type="caution">
    <text evidence="2">The sequence shown here is derived from an EMBL/GenBank/DDBJ whole genome shotgun (WGS) entry which is preliminary data.</text>
</comment>
<sequence length="131" mass="15062">MPLSDALVHSAFIEYVAQNKKEKRVRCRHCQKDSAKHTSRQRDHLIKCRPYLKAMKDQEKHNSITRKAAGMVDDSDDEGGVSLIGHEDMAMASEHEASEHEISDHEDIAMAEHEDVRHEDVQEEEEEEEEA</sequence>
<dbReference type="Proteomes" id="UP000664203">
    <property type="component" value="Unassembled WGS sequence"/>
</dbReference>
<feature type="compositionally biased region" description="Acidic residues" evidence="1">
    <location>
        <begin position="121"/>
        <end position="131"/>
    </location>
</feature>